<sequence>MFKNPLKNGLRLMRSNSRAIHRAYGASDSRTLHLAGISGVGNILLGLGKIASGILSLSVFVCINGLYTLGMVLARYCALAGAIRTQDAGQQYGYYRRSGMILIAASLLYICYSVWSFFHPKEVSYHMYVALAIATFIFAEIGVNLYGMIANRKNRTPLLHAIKTINLAAALISLVLTQSAILSFAGGEHHDPAVNALMGMFSGTCAALLGVFMLWRIGKLRRRETNEMGDISYDPDTGGG</sequence>
<reference evidence="6 7" key="1">
    <citation type="journal article" date="2021" name="Sci. Rep.">
        <title>The distribution of antibiotic resistance genes in chicken gut microbiota commensals.</title>
        <authorList>
            <person name="Juricova H."/>
            <person name="Matiasovicova J."/>
            <person name="Kubasova T."/>
            <person name="Cejkova D."/>
            <person name="Rychlik I."/>
        </authorList>
    </citation>
    <scope>NUCLEOTIDE SEQUENCE [LARGE SCALE GENOMIC DNA]</scope>
    <source>
        <strain evidence="6 7">An411</strain>
    </source>
</reference>
<dbReference type="RefSeq" id="WP_204801438.1">
    <property type="nucleotide sequence ID" value="NZ_JACSNX010000001.1"/>
</dbReference>
<evidence type="ECO:0000256" key="1">
    <source>
        <dbReference type="ARBA" id="ARBA00004141"/>
    </source>
</evidence>
<evidence type="ECO:0000256" key="4">
    <source>
        <dbReference type="ARBA" id="ARBA00023136"/>
    </source>
</evidence>
<proteinExistence type="predicted"/>
<comment type="subcellular location">
    <subcellularLocation>
        <location evidence="1">Membrane</location>
        <topology evidence="1">Multi-pass membrane protein</topology>
    </subcellularLocation>
</comment>
<dbReference type="Proteomes" id="UP000719500">
    <property type="component" value="Unassembled WGS sequence"/>
</dbReference>
<gene>
    <name evidence="6" type="ORF">H9X91_00445</name>
</gene>
<feature type="transmembrane region" description="Helical" evidence="5">
    <location>
        <begin position="125"/>
        <end position="146"/>
    </location>
</feature>
<feature type="transmembrane region" description="Helical" evidence="5">
    <location>
        <begin position="99"/>
        <end position="119"/>
    </location>
</feature>
<keyword evidence="7" id="KW-1185">Reference proteome</keyword>
<feature type="transmembrane region" description="Helical" evidence="5">
    <location>
        <begin position="193"/>
        <end position="215"/>
    </location>
</feature>
<protein>
    <submittedName>
        <fullName evidence="6">Cation transporter</fullName>
    </submittedName>
</protein>
<evidence type="ECO:0000256" key="2">
    <source>
        <dbReference type="ARBA" id="ARBA00022692"/>
    </source>
</evidence>
<comment type="caution">
    <text evidence="6">The sequence shown here is derived from an EMBL/GenBank/DDBJ whole genome shotgun (WGS) entry which is preliminary data.</text>
</comment>
<feature type="transmembrane region" description="Helical" evidence="5">
    <location>
        <begin position="167"/>
        <end position="187"/>
    </location>
</feature>
<dbReference type="Gene3D" id="1.20.1510.10">
    <property type="entry name" value="Cation efflux protein transmembrane domain"/>
    <property type="match status" value="1"/>
</dbReference>
<accession>A0ABS2FSI1</accession>
<name>A0ABS2FSI1_9FIRM</name>
<dbReference type="InterPro" id="IPR027469">
    <property type="entry name" value="Cation_efflux_TMD_sf"/>
</dbReference>
<feature type="transmembrane region" description="Helical" evidence="5">
    <location>
        <begin position="54"/>
        <end position="78"/>
    </location>
</feature>
<dbReference type="EMBL" id="JACSNX010000001">
    <property type="protein sequence ID" value="MBM6849905.1"/>
    <property type="molecule type" value="Genomic_DNA"/>
</dbReference>
<keyword evidence="4 5" id="KW-0472">Membrane</keyword>
<evidence type="ECO:0000256" key="5">
    <source>
        <dbReference type="SAM" id="Phobius"/>
    </source>
</evidence>
<evidence type="ECO:0000256" key="3">
    <source>
        <dbReference type="ARBA" id="ARBA00022989"/>
    </source>
</evidence>
<organism evidence="6 7">
    <name type="scientific">Oscillibacter valericigenes</name>
    <dbReference type="NCBI Taxonomy" id="351091"/>
    <lineage>
        <taxon>Bacteria</taxon>
        <taxon>Bacillati</taxon>
        <taxon>Bacillota</taxon>
        <taxon>Clostridia</taxon>
        <taxon>Eubacteriales</taxon>
        <taxon>Oscillospiraceae</taxon>
        <taxon>Oscillibacter</taxon>
    </lineage>
</organism>
<evidence type="ECO:0000313" key="7">
    <source>
        <dbReference type="Proteomes" id="UP000719500"/>
    </source>
</evidence>
<keyword evidence="3 5" id="KW-1133">Transmembrane helix</keyword>
<evidence type="ECO:0000313" key="6">
    <source>
        <dbReference type="EMBL" id="MBM6849905.1"/>
    </source>
</evidence>
<keyword evidence="2 5" id="KW-0812">Transmembrane</keyword>
<dbReference type="SUPFAM" id="SSF161111">
    <property type="entry name" value="Cation efflux protein transmembrane domain-like"/>
    <property type="match status" value="1"/>
</dbReference>